<keyword evidence="1 6" id="KW-0597">Phosphoprotein</keyword>
<dbReference type="FunFam" id="3.40.50.2300:FF:000002">
    <property type="entry name" value="DNA-binding response regulator PhoP"/>
    <property type="match status" value="1"/>
</dbReference>
<keyword evidence="4 7" id="KW-0238">DNA-binding</keyword>
<keyword evidence="5" id="KW-0804">Transcription</keyword>
<evidence type="ECO:0000256" key="5">
    <source>
        <dbReference type="ARBA" id="ARBA00023163"/>
    </source>
</evidence>
<reference evidence="10 11" key="2">
    <citation type="submission" date="2019-02" db="EMBL/GenBank/DDBJ databases">
        <title>'Lichenibacterium ramalinii' gen. nov. sp. nov., 'Lichenibacterium minor' gen. nov. sp. nov.</title>
        <authorList>
            <person name="Pankratov T."/>
        </authorList>
    </citation>
    <scope>NUCLEOTIDE SEQUENCE [LARGE SCALE GENOMIC DNA]</scope>
    <source>
        <strain evidence="10 11">RmlP001</strain>
    </source>
</reference>
<dbReference type="PANTHER" id="PTHR48111:SF67">
    <property type="entry name" value="TRANSCRIPTIONAL REGULATORY PROTEIN TCTD"/>
    <property type="match status" value="1"/>
</dbReference>
<evidence type="ECO:0000256" key="4">
    <source>
        <dbReference type="ARBA" id="ARBA00023125"/>
    </source>
</evidence>
<dbReference type="Pfam" id="PF00072">
    <property type="entry name" value="Response_reg"/>
    <property type="match status" value="1"/>
</dbReference>
<dbReference type="AlphaFoldDB" id="A0A4Q2RDK7"/>
<dbReference type="Gene3D" id="3.40.50.2300">
    <property type="match status" value="1"/>
</dbReference>
<evidence type="ECO:0000313" key="11">
    <source>
        <dbReference type="Proteomes" id="UP000289411"/>
    </source>
</evidence>
<dbReference type="GO" id="GO:0000156">
    <property type="term" value="F:phosphorelay response regulator activity"/>
    <property type="evidence" value="ECO:0007669"/>
    <property type="project" value="TreeGrafter"/>
</dbReference>
<proteinExistence type="predicted"/>
<dbReference type="InterPro" id="IPR036388">
    <property type="entry name" value="WH-like_DNA-bd_sf"/>
</dbReference>
<sequence>MRLLLVEDNRDLARWLAEILRASRYTVDVAHDGVEAEDCLRVAAYALMILDLALPRLDGLDVLRRLRGRRSTMPVIVLTADGSLKARISGLDEGADDYLAKPFEVSELEARIRAQLRRSSGQAGTLLRCGDLGFDTVTRGFTLKGAALPLTPRESAVLEQLIRRSGRAFSKAALAETVFGFDDDADPSAIEIYVHRLRKKLDGSSVSIATLRGLGYLLRHDGA</sequence>
<feature type="domain" description="Response regulatory" evidence="8">
    <location>
        <begin position="2"/>
        <end position="116"/>
    </location>
</feature>
<keyword evidence="11" id="KW-1185">Reference proteome</keyword>
<feature type="domain" description="OmpR/PhoB-type" evidence="9">
    <location>
        <begin position="124"/>
        <end position="220"/>
    </location>
</feature>
<gene>
    <name evidence="10" type="ORF">D3272_13905</name>
</gene>
<dbReference type="Gene3D" id="1.10.10.10">
    <property type="entry name" value="Winged helix-like DNA-binding domain superfamily/Winged helix DNA-binding domain"/>
    <property type="match status" value="1"/>
</dbReference>
<dbReference type="InterPro" id="IPR001867">
    <property type="entry name" value="OmpR/PhoB-type_DNA-bd"/>
</dbReference>
<dbReference type="InterPro" id="IPR039420">
    <property type="entry name" value="WalR-like"/>
</dbReference>
<evidence type="ECO:0000256" key="6">
    <source>
        <dbReference type="PROSITE-ProRule" id="PRU00169"/>
    </source>
</evidence>
<dbReference type="InterPro" id="IPR001789">
    <property type="entry name" value="Sig_transdc_resp-reg_receiver"/>
</dbReference>
<evidence type="ECO:0000256" key="3">
    <source>
        <dbReference type="ARBA" id="ARBA00023015"/>
    </source>
</evidence>
<dbReference type="OrthoDB" id="9802426at2"/>
<dbReference type="EMBL" id="QYBC01000011">
    <property type="protein sequence ID" value="RYB04115.1"/>
    <property type="molecule type" value="Genomic_DNA"/>
</dbReference>
<accession>A0A4Q2RDK7</accession>
<comment type="caution">
    <text evidence="10">The sequence shown here is derived from an EMBL/GenBank/DDBJ whole genome shotgun (WGS) entry which is preliminary data.</text>
</comment>
<feature type="DNA-binding region" description="OmpR/PhoB-type" evidence="7">
    <location>
        <begin position="124"/>
        <end position="220"/>
    </location>
</feature>
<dbReference type="Proteomes" id="UP000289411">
    <property type="component" value="Unassembled WGS sequence"/>
</dbReference>
<name>A0A4Q2RDK7_9HYPH</name>
<evidence type="ECO:0000256" key="7">
    <source>
        <dbReference type="PROSITE-ProRule" id="PRU01091"/>
    </source>
</evidence>
<dbReference type="SUPFAM" id="SSF52172">
    <property type="entry name" value="CheY-like"/>
    <property type="match status" value="1"/>
</dbReference>
<dbReference type="GO" id="GO:0005829">
    <property type="term" value="C:cytosol"/>
    <property type="evidence" value="ECO:0007669"/>
    <property type="project" value="TreeGrafter"/>
</dbReference>
<dbReference type="CDD" id="cd00383">
    <property type="entry name" value="trans_reg_C"/>
    <property type="match status" value="1"/>
</dbReference>
<dbReference type="GO" id="GO:0032993">
    <property type="term" value="C:protein-DNA complex"/>
    <property type="evidence" value="ECO:0007669"/>
    <property type="project" value="TreeGrafter"/>
</dbReference>
<reference evidence="10 11" key="1">
    <citation type="submission" date="2018-09" db="EMBL/GenBank/DDBJ databases">
        <authorList>
            <person name="Grouzdev D.S."/>
            <person name="Krutkina M.S."/>
        </authorList>
    </citation>
    <scope>NUCLEOTIDE SEQUENCE [LARGE SCALE GENOMIC DNA]</scope>
    <source>
        <strain evidence="10 11">RmlP001</strain>
    </source>
</reference>
<dbReference type="Pfam" id="PF00486">
    <property type="entry name" value="Trans_reg_C"/>
    <property type="match status" value="1"/>
</dbReference>
<evidence type="ECO:0000313" key="10">
    <source>
        <dbReference type="EMBL" id="RYB04115.1"/>
    </source>
</evidence>
<dbReference type="SMART" id="SM00862">
    <property type="entry name" value="Trans_reg_C"/>
    <property type="match status" value="1"/>
</dbReference>
<evidence type="ECO:0000256" key="1">
    <source>
        <dbReference type="ARBA" id="ARBA00022553"/>
    </source>
</evidence>
<evidence type="ECO:0000259" key="9">
    <source>
        <dbReference type="PROSITE" id="PS51755"/>
    </source>
</evidence>
<evidence type="ECO:0000259" key="8">
    <source>
        <dbReference type="PROSITE" id="PS50110"/>
    </source>
</evidence>
<protein>
    <submittedName>
        <fullName evidence="10">Response regulator</fullName>
    </submittedName>
</protein>
<dbReference type="PROSITE" id="PS51755">
    <property type="entry name" value="OMPR_PHOB"/>
    <property type="match status" value="1"/>
</dbReference>
<dbReference type="PROSITE" id="PS50110">
    <property type="entry name" value="RESPONSE_REGULATORY"/>
    <property type="match status" value="1"/>
</dbReference>
<dbReference type="GO" id="GO:0000976">
    <property type="term" value="F:transcription cis-regulatory region binding"/>
    <property type="evidence" value="ECO:0007669"/>
    <property type="project" value="TreeGrafter"/>
</dbReference>
<dbReference type="SMART" id="SM00448">
    <property type="entry name" value="REC"/>
    <property type="match status" value="1"/>
</dbReference>
<keyword evidence="3" id="KW-0805">Transcription regulation</keyword>
<feature type="modified residue" description="4-aspartylphosphate" evidence="6">
    <location>
        <position position="51"/>
    </location>
</feature>
<dbReference type="InterPro" id="IPR011006">
    <property type="entry name" value="CheY-like_superfamily"/>
</dbReference>
<organism evidence="10 11">
    <name type="scientific">Lichenibacterium ramalinae</name>
    <dbReference type="NCBI Taxonomy" id="2316527"/>
    <lineage>
        <taxon>Bacteria</taxon>
        <taxon>Pseudomonadati</taxon>
        <taxon>Pseudomonadota</taxon>
        <taxon>Alphaproteobacteria</taxon>
        <taxon>Hyphomicrobiales</taxon>
        <taxon>Lichenihabitantaceae</taxon>
        <taxon>Lichenibacterium</taxon>
    </lineage>
</organism>
<dbReference type="GO" id="GO:0006355">
    <property type="term" value="P:regulation of DNA-templated transcription"/>
    <property type="evidence" value="ECO:0007669"/>
    <property type="project" value="InterPro"/>
</dbReference>
<dbReference type="PANTHER" id="PTHR48111">
    <property type="entry name" value="REGULATOR OF RPOS"/>
    <property type="match status" value="1"/>
</dbReference>
<dbReference type="RefSeq" id="WP_129219811.1">
    <property type="nucleotide sequence ID" value="NZ_QYBC01000011.1"/>
</dbReference>
<evidence type="ECO:0000256" key="2">
    <source>
        <dbReference type="ARBA" id="ARBA00023012"/>
    </source>
</evidence>
<keyword evidence="2" id="KW-0902">Two-component regulatory system</keyword>
<dbReference type="Gene3D" id="6.10.250.690">
    <property type="match status" value="1"/>
</dbReference>